<dbReference type="EMBL" id="BJUN01000005">
    <property type="protein sequence ID" value="GEK58227.1"/>
    <property type="molecule type" value="Genomic_DNA"/>
</dbReference>
<feature type="transmembrane region" description="Helical" evidence="1">
    <location>
        <begin position="12"/>
        <end position="29"/>
    </location>
</feature>
<evidence type="ECO:0000256" key="1">
    <source>
        <dbReference type="SAM" id="Phobius"/>
    </source>
</evidence>
<keyword evidence="1" id="KW-0812">Transmembrane</keyword>
<reference evidence="2 3" key="1">
    <citation type="submission" date="2019-07" db="EMBL/GenBank/DDBJ databases">
        <title>Whole genome shotgun sequence of Marinococcus halophilus NBRC 102359.</title>
        <authorList>
            <person name="Hosoyama A."/>
            <person name="Uohara A."/>
            <person name="Ohji S."/>
            <person name="Ichikawa N."/>
        </authorList>
    </citation>
    <scope>NUCLEOTIDE SEQUENCE [LARGE SCALE GENOMIC DNA]</scope>
    <source>
        <strain evidence="2 3">NBRC 102359</strain>
    </source>
</reference>
<evidence type="ECO:0000313" key="3">
    <source>
        <dbReference type="Proteomes" id="UP000321051"/>
    </source>
</evidence>
<accession>A0A510Y6Y1</accession>
<comment type="caution">
    <text evidence="2">The sequence shown here is derived from an EMBL/GenBank/DDBJ whole genome shotgun (WGS) entry which is preliminary data.</text>
</comment>
<dbReference type="Proteomes" id="UP000321051">
    <property type="component" value="Unassembled WGS sequence"/>
</dbReference>
<dbReference type="STRING" id="1371.GCA_900166605_02639"/>
<name>A0A510Y6Y1_MARHA</name>
<proteinExistence type="predicted"/>
<dbReference type="AlphaFoldDB" id="A0A510Y6Y1"/>
<protein>
    <submittedName>
        <fullName evidence="2">Uncharacterized protein</fullName>
    </submittedName>
</protein>
<sequence>MASTIINSLPTVMAVFIIISTATDVIYLLFWPLTIDLSILLTAAIAFYYFAYRRKTANAY</sequence>
<evidence type="ECO:0000313" key="2">
    <source>
        <dbReference type="EMBL" id="GEK58227.1"/>
    </source>
</evidence>
<gene>
    <name evidence="2" type="ORF">MHA01_11320</name>
</gene>
<keyword evidence="3" id="KW-1185">Reference proteome</keyword>
<organism evidence="2 3">
    <name type="scientific">Marinococcus halophilus</name>
    <dbReference type="NCBI Taxonomy" id="1371"/>
    <lineage>
        <taxon>Bacteria</taxon>
        <taxon>Bacillati</taxon>
        <taxon>Bacillota</taxon>
        <taxon>Bacilli</taxon>
        <taxon>Bacillales</taxon>
        <taxon>Bacillaceae</taxon>
        <taxon>Marinococcus</taxon>
    </lineage>
</organism>
<keyword evidence="1" id="KW-1133">Transmembrane helix</keyword>
<keyword evidence="1" id="KW-0472">Membrane</keyword>
<feature type="transmembrane region" description="Helical" evidence="1">
    <location>
        <begin position="35"/>
        <end position="52"/>
    </location>
</feature>